<sequence length="50" mass="5535">VPRVTLPHRCIHYISNKTNLAKSRLPNSDSGWSTNVKFDAKGVVIITGSR</sequence>
<accession>A0A0J8DUY6</accession>
<organism evidence="1 2">
    <name type="scientific">Beta vulgaris subsp. vulgaris</name>
    <name type="common">Beet</name>
    <dbReference type="NCBI Taxonomy" id="3555"/>
    <lineage>
        <taxon>Eukaryota</taxon>
        <taxon>Viridiplantae</taxon>
        <taxon>Streptophyta</taxon>
        <taxon>Embryophyta</taxon>
        <taxon>Tracheophyta</taxon>
        <taxon>Spermatophyta</taxon>
        <taxon>Magnoliopsida</taxon>
        <taxon>eudicotyledons</taxon>
        <taxon>Gunneridae</taxon>
        <taxon>Pentapetalae</taxon>
        <taxon>Caryophyllales</taxon>
        <taxon>Chenopodiaceae</taxon>
        <taxon>Betoideae</taxon>
        <taxon>Beta</taxon>
    </lineage>
</organism>
<name>A0A0J8DUY6_BETVV</name>
<proteinExistence type="predicted"/>
<protein>
    <submittedName>
        <fullName evidence="1">Uncharacterized protein</fullName>
    </submittedName>
</protein>
<dbReference type="EMBL" id="KQ091609">
    <property type="protein sequence ID" value="KMS94645.1"/>
    <property type="molecule type" value="Genomic_DNA"/>
</dbReference>
<keyword evidence="2" id="KW-1185">Reference proteome</keyword>
<evidence type="ECO:0000313" key="1">
    <source>
        <dbReference type="EMBL" id="KMS94645.1"/>
    </source>
</evidence>
<gene>
    <name evidence="1" type="ORF">BVRB_016680</name>
</gene>
<feature type="non-terminal residue" evidence="1">
    <location>
        <position position="1"/>
    </location>
</feature>
<dbReference type="AlphaFoldDB" id="A0A0J8DUY6"/>
<dbReference type="Proteomes" id="UP000035740">
    <property type="component" value="Unassembled WGS sequence"/>
</dbReference>
<evidence type="ECO:0000313" key="2">
    <source>
        <dbReference type="Proteomes" id="UP000035740"/>
    </source>
</evidence>
<dbReference type="Gramene" id="KMS94645">
    <property type="protein sequence ID" value="KMS94645"/>
    <property type="gene ID" value="BVRB_016680"/>
</dbReference>
<reference evidence="1 2" key="1">
    <citation type="journal article" date="2014" name="Nature">
        <title>The genome of the recently domesticated crop plant sugar beet (Beta vulgaris).</title>
        <authorList>
            <person name="Dohm J.C."/>
            <person name="Minoche A.E."/>
            <person name="Holtgrawe D."/>
            <person name="Capella-Gutierrez S."/>
            <person name="Zakrzewski F."/>
            <person name="Tafer H."/>
            <person name="Rupp O."/>
            <person name="Sorensen T.R."/>
            <person name="Stracke R."/>
            <person name="Reinhardt R."/>
            <person name="Goesmann A."/>
            <person name="Kraft T."/>
            <person name="Schulz B."/>
            <person name="Stadler P.F."/>
            <person name="Schmidt T."/>
            <person name="Gabaldon T."/>
            <person name="Lehrach H."/>
            <person name="Weisshaar B."/>
            <person name="Himmelbauer H."/>
        </authorList>
    </citation>
    <scope>NUCLEOTIDE SEQUENCE [LARGE SCALE GENOMIC DNA]</scope>
    <source>
        <tissue evidence="1">Taproot</tissue>
    </source>
</reference>